<name>A0A380H6W6_9STAP</name>
<proteinExistence type="predicted"/>
<dbReference type="Proteomes" id="UP000255425">
    <property type="component" value="Unassembled WGS sequence"/>
</dbReference>
<keyword evidence="3" id="KW-1185">Reference proteome</keyword>
<evidence type="ECO:0000313" key="2">
    <source>
        <dbReference type="EMBL" id="SUM72073.1"/>
    </source>
</evidence>
<feature type="transmembrane region" description="Helical" evidence="1">
    <location>
        <begin position="6"/>
        <end position="24"/>
    </location>
</feature>
<protein>
    <recommendedName>
        <fullName evidence="4">NERD domain-containing protein</fullName>
    </recommendedName>
</protein>
<evidence type="ECO:0000256" key="1">
    <source>
        <dbReference type="SAM" id="Phobius"/>
    </source>
</evidence>
<evidence type="ECO:0008006" key="4">
    <source>
        <dbReference type="Google" id="ProtNLM"/>
    </source>
</evidence>
<dbReference type="AlphaFoldDB" id="A0A380H6W6"/>
<dbReference type="EMBL" id="UHDZ01000001">
    <property type="protein sequence ID" value="SUM72073.1"/>
    <property type="molecule type" value="Genomic_DNA"/>
</dbReference>
<keyword evidence="1" id="KW-1133">Transmembrane helix</keyword>
<dbReference type="GeneID" id="63936282"/>
<keyword evidence="1" id="KW-0812">Transmembrane</keyword>
<keyword evidence="1" id="KW-0472">Membrane</keyword>
<sequence>MSLTIILSVLIVILIGVMILNQRYMKDRVETEEYARNQLIAKNSILSEENLSLKNQMLSTNNDIGYCAFKNAKRELKKILNGFKEQGRLKFYSIIPTSNLAVKHPLFEYARSFDFIIITDVGLINVDVKNWNQKTFYHFDVPDRHLEEGNYHFNSEKVVGHYVSSRYHSQFNTTRSGVYTFIEILQNNRVIYEFYDHDPYQKAANNAKALKDKIESDYNFKIQSIGIIYFSDGSVNIIEGSEERDKYVDTVSTPTSLEKVIEDAIQLSKHPLNDEQLSEISEGFKQHMNN</sequence>
<gene>
    <name evidence="2" type="ORF">NCTC11807_01727</name>
</gene>
<organism evidence="2 3">
    <name type="scientific">Staphylococcus saccharolyticus</name>
    <dbReference type="NCBI Taxonomy" id="33028"/>
    <lineage>
        <taxon>Bacteria</taxon>
        <taxon>Bacillati</taxon>
        <taxon>Bacillota</taxon>
        <taxon>Bacilli</taxon>
        <taxon>Bacillales</taxon>
        <taxon>Staphylococcaceae</taxon>
        <taxon>Staphylococcus</taxon>
    </lineage>
</organism>
<evidence type="ECO:0000313" key="3">
    <source>
        <dbReference type="Proteomes" id="UP000255425"/>
    </source>
</evidence>
<accession>A0A380H6W6</accession>
<dbReference type="RefSeq" id="WP_115313436.1">
    <property type="nucleotide sequence ID" value="NZ_CP066042.1"/>
</dbReference>
<reference evidence="2 3" key="1">
    <citation type="submission" date="2018-06" db="EMBL/GenBank/DDBJ databases">
        <authorList>
            <consortium name="Pathogen Informatics"/>
            <person name="Doyle S."/>
        </authorList>
    </citation>
    <scope>NUCLEOTIDE SEQUENCE [LARGE SCALE GENOMIC DNA]</scope>
    <source>
        <strain evidence="2 3">NCTC11807</strain>
    </source>
</reference>